<dbReference type="PANTHER" id="PTHR43270">
    <property type="entry name" value="BETA-ALA-HIS DIPEPTIDASE"/>
    <property type="match status" value="1"/>
</dbReference>
<name>A0ABV2T7X1_9BACT</name>
<comment type="caution">
    <text evidence="5">The sequence shown here is derived from an EMBL/GenBank/DDBJ whole genome shotgun (WGS) entry which is preliminary data.</text>
</comment>
<evidence type="ECO:0000256" key="1">
    <source>
        <dbReference type="ARBA" id="ARBA00022670"/>
    </source>
</evidence>
<dbReference type="NCBIfam" id="NF006053">
    <property type="entry name" value="PRK08201.1"/>
    <property type="match status" value="1"/>
</dbReference>
<dbReference type="PANTHER" id="PTHR43270:SF12">
    <property type="entry name" value="SUCCINYL-DIAMINOPIMELATE DESUCCINYLASE"/>
    <property type="match status" value="1"/>
</dbReference>
<accession>A0ABV2T7X1</accession>
<dbReference type="InterPro" id="IPR002933">
    <property type="entry name" value="Peptidase_M20"/>
</dbReference>
<dbReference type="EMBL" id="JBEXAC010000002">
    <property type="protein sequence ID" value="MET6998450.1"/>
    <property type="molecule type" value="Genomic_DNA"/>
</dbReference>
<keyword evidence="5" id="KW-0224">Dipeptidase</keyword>
<keyword evidence="2" id="KW-0479">Metal-binding</keyword>
<sequence>MQVWKDYQAQHQNRFLDELLALLRIPSVSADTRHNEDTKTCAAAVKQRLIEAGADKVEVCPTAGHPIVYGEKIIDAALPTVLVYGHYDVQPPDPLDLWHSGPFEPVIKEGNIYARGSADDKGQFYMHVKAFEIMMQTNTLPCNIKFMIEGEEEVGSANLGIFLKENKERLKADVVLISDTSMLSMENPSIDTGLRGLAYMEVEVTGPNRDLHSGVYGGAVANPATILCQMIASLHDANNHITIPGFYDQVAALDATERAALNQAPFDEAAYKKDLGVNELWGEKGYTTIERTGIRPTLEVNGIWGGYTGEGSKTVLPSKAAAKISMRLVPNQDWIQISELFKAHFEKIAPACVQVKVTAHHGGSPYVTPIDHVAFKAASQAIQATFGKAPIPVRGGGSIPIVALFEKELGLKTILMGFGLDSDNLHSPNEKYGLENYYKGIETIPYFHQYFAEMSKK</sequence>
<gene>
    <name evidence="5" type="ORF">ABR189_13775</name>
</gene>
<dbReference type="EC" id="3.4.13.-" evidence="5"/>
<dbReference type="NCBIfam" id="NF006579">
    <property type="entry name" value="PRK09104.1"/>
    <property type="match status" value="1"/>
</dbReference>
<dbReference type="Gene3D" id="3.40.630.10">
    <property type="entry name" value="Zn peptidases"/>
    <property type="match status" value="1"/>
</dbReference>
<evidence type="ECO:0000256" key="3">
    <source>
        <dbReference type="ARBA" id="ARBA00022801"/>
    </source>
</evidence>
<feature type="domain" description="Peptidase M20 dimerisation" evidence="4">
    <location>
        <begin position="192"/>
        <end position="350"/>
    </location>
</feature>
<proteinExistence type="predicted"/>
<evidence type="ECO:0000256" key="2">
    <source>
        <dbReference type="ARBA" id="ARBA00022723"/>
    </source>
</evidence>
<keyword evidence="1" id="KW-0645">Protease</keyword>
<dbReference type="Pfam" id="PF07687">
    <property type="entry name" value="M20_dimer"/>
    <property type="match status" value="1"/>
</dbReference>
<dbReference type="NCBIfam" id="NF005914">
    <property type="entry name" value="PRK07907.1"/>
    <property type="match status" value="1"/>
</dbReference>
<evidence type="ECO:0000313" key="5">
    <source>
        <dbReference type="EMBL" id="MET6998450.1"/>
    </source>
</evidence>
<dbReference type="Gene3D" id="3.30.70.360">
    <property type="match status" value="1"/>
</dbReference>
<dbReference type="RefSeq" id="WP_354661095.1">
    <property type="nucleotide sequence ID" value="NZ_JBEXAC010000002.1"/>
</dbReference>
<organism evidence="5 6">
    <name type="scientific">Chitinophaga defluvii</name>
    <dbReference type="NCBI Taxonomy" id="3163343"/>
    <lineage>
        <taxon>Bacteria</taxon>
        <taxon>Pseudomonadati</taxon>
        <taxon>Bacteroidota</taxon>
        <taxon>Chitinophagia</taxon>
        <taxon>Chitinophagales</taxon>
        <taxon>Chitinophagaceae</taxon>
        <taxon>Chitinophaga</taxon>
    </lineage>
</organism>
<dbReference type="CDD" id="cd05680">
    <property type="entry name" value="M20_dipept_like"/>
    <property type="match status" value="1"/>
</dbReference>
<evidence type="ECO:0000259" key="4">
    <source>
        <dbReference type="Pfam" id="PF07687"/>
    </source>
</evidence>
<dbReference type="Proteomes" id="UP001549749">
    <property type="component" value="Unassembled WGS sequence"/>
</dbReference>
<dbReference type="GO" id="GO:0016805">
    <property type="term" value="F:dipeptidase activity"/>
    <property type="evidence" value="ECO:0007669"/>
    <property type="project" value="UniProtKB-KW"/>
</dbReference>
<keyword evidence="3 5" id="KW-0378">Hydrolase</keyword>
<reference evidence="5 6" key="1">
    <citation type="submission" date="2024-06" db="EMBL/GenBank/DDBJ databases">
        <title>Chitinophaga defluvii sp. nov., isolated from municipal sewage.</title>
        <authorList>
            <person name="Zhang L."/>
        </authorList>
    </citation>
    <scope>NUCLEOTIDE SEQUENCE [LARGE SCALE GENOMIC DNA]</scope>
    <source>
        <strain evidence="5 6">H8</strain>
    </source>
</reference>
<dbReference type="InterPro" id="IPR051458">
    <property type="entry name" value="Cyt/Met_Dipeptidase"/>
</dbReference>
<dbReference type="InterPro" id="IPR011650">
    <property type="entry name" value="Peptidase_M20_dimer"/>
</dbReference>
<dbReference type="Pfam" id="PF01546">
    <property type="entry name" value="Peptidase_M20"/>
    <property type="match status" value="1"/>
</dbReference>
<protein>
    <submittedName>
        <fullName evidence="5">Dipeptidase</fullName>
        <ecNumber evidence="5">3.4.13.-</ecNumber>
    </submittedName>
</protein>
<dbReference type="SUPFAM" id="SSF53187">
    <property type="entry name" value="Zn-dependent exopeptidases"/>
    <property type="match status" value="1"/>
</dbReference>
<evidence type="ECO:0000313" key="6">
    <source>
        <dbReference type="Proteomes" id="UP001549749"/>
    </source>
</evidence>
<keyword evidence="6" id="KW-1185">Reference proteome</keyword>